<feature type="transmembrane region" description="Helical" evidence="1">
    <location>
        <begin position="90"/>
        <end position="111"/>
    </location>
</feature>
<evidence type="ECO:0000256" key="1">
    <source>
        <dbReference type="SAM" id="Phobius"/>
    </source>
</evidence>
<keyword evidence="1" id="KW-1133">Transmembrane helix</keyword>
<dbReference type="RefSeq" id="XP_015654322.1">
    <property type="nucleotide sequence ID" value="XM_015806927.1"/>
</dbReference>
<evidence type="ECO:0000313" key="2">
    <source>
        <dbReference type="EMBL" id="KPA75883.1"/>
    </source>
</evidence>
<organism evidence="2 3">
    <name type="scientific">Leptomonas pyrrhocoris</name>
    <name type="common">Firebug parasite</name>
    <dbReference type="NCBI Taxonomy" id="157538"/>
    <lineage>
        <taxon>Eukaryota</taxon>
        <taxon>Discoba</taxon>
        <taxon>Euglenozoa</taxon>
        <taxon>Kinetoplastea</taxon>
        <taxon>Metakinetoplastina</taxon>
        <taxon>Trypanosomatida</taxon>
        <taxon>Trypanosomatidae</taxon>
        <taxon>Leishmaniinae</taxon>
        <taxon>Leptomonas</taxon>
    </lineage>
</organism>
<accession>A0A0M9FTT1</accession>
<proteinExistence type="predicted"/>
<keyword evidence="1" id="KW-0472">Membrane</keyword>
<dbReference type="GeneID" id="26908351"/>
<dbReference type="AlphaFoldDB" id="A0A0M9FTT1"/>
<keyword evidence="3" id="KW-1185">Reference proteome</keyword>
<reference evidence="2 3" key="1">
    <citation type="submission" date="2015-07" db="EMBL/GenBank/DDBJ databases">
        <title>High-quality genome of monoxenous trypanosomatid Leptomonas pyrrhocoris.</title>
        <authorList>
            <person name="Flegontov P."/>
            <person name="Butenko A."/>
            <person name="Firsov S."/>
            <person name="Vlcek C."/>
            <person name="Logacheva M.D."/>
            <person name="Field M."/>
            <person name="Filatov D."/>
            <person name="Flegontova O."/>
            <person name="Gerasimov E."/>
            <person name="Jackson A.P."/>
            <person name="Kelly S."/>
            <person name="Opperdoes F."/>
            <person name="O'Reilly A."/>
            <person name="Votypka J."/>
            <person name="Yurchenko V."/>
            <person name="Lukes J."/>
        </authorList>
    </citation>
    <scope>NUCLEOTIDE SEQUENCE [LARGE SCALE GENOMIC DNA]</scope>
    <source>
        <strain evidence="2">H10</strain>
    </source>
</reference>
<name>A0A0M9FTT1_LEPPY</name>
<dbReference type="EMBL" id="LGTL01000022">
    <property type="protein sequence ID" value="KPA75883.1"/>
    <property type="molecule type" value="Genomic_DNA"/>
</dbReference>
<protein>
    <submittedName>
        <fullName evidence="2">Uncharacterized protein</fullName>
    </submittedName>
</protein>
<gene>
    <name evidence="2" type="ORF">ABB37_08066</name>
</gene>
<dbReference type="VEuPathDB" id="TriTrypDB:LpyrH10_22_0260"/>
<keyword evidence="1" id="KW-0812">Transmembrane</keyword>
<dbReference type="Proteomes" id="UP000037923">
    <property type="component" value="Unassembled WGS sequence"/>
</dbReference>
<comment type="caution">
    <text evidence="2">The sequence shown here is derived from an EMBL/GenBank/DDBJ whole genome shotgun (WGS) entry which is preliminary data.</text>
</comment>
<sequence length="145" mass="16262">MIVRVTHARTRRQVLQLHTRDRTQVNISNASSVGHAESGIRAGAEQAPLVFAFSAALSPCRCSCWLLFLFQSLLVGLRERKQSQRRMSGVLAWSLLLPSLIIAIRLSSSLFSPSFWNSTTYAYVFFSPLPSVSISSKNKTPFFFH</sequence>
<evidence type="ECO:0000313" key="3">
    <source>
        <dbReference type="Proteomes" id="UP000037923"/>
    </source>
</evidence>